<name>A0A078L615_CITKO</name>
<organism evidence="1">
    <name type="scientific">Citrobacter koseri</name>
    <name type="common">Citrobacter diversus</name>
    <dbReference type="NCBI Taxonomy" id="545"/>
    <lineage>
        <taxon>Bacteria</taxon>
        <taxon>Pseudomonadati</taxon>
        <taxon>Pseudomonadota</taxon>
        <taxon>Gammaproteobacteria</taxon>
        <taxon>Enterobacterales</taxon>
        <taxon>Enterobacteriaceae</taxon>
        <taxon>Citrobacter</taxon>
    </lineage>
</organism>
<dbReference type="EMBL" id="LK931336">
    <property type="protein sequence ID" value="CDZ82185.1"/>
    <property type="molecule type" value="Genomic_DNA"/>
</dbReference>
<dbReference type="RefSeq" id="WP_110493954.1">
    <property type="nucleotide sequence ID" value="NZ_CP118927.1"/>
</dbReference>
<proteinExistence type="predicted"/>
<sequence>MAVAAADELGYEVALLEDEGIYLDTQDAEFYFQRYDLKENAALLLLTLRRELFYTSTDYPDEMADWNPEGIKALSLWREKVHR</sequence>
<protein>
    <submittedName>
        <fullName evidence="1">Uncharacterized protein</fullName>
    </submittedName>
</protein>
<reference evidence="1" key="1">
    <citation type="submission" date="2014-06" db="EMBL/GenBank/DDBJ databases">
        <authorList>
            <person name="Urmite Genomes Urmite Genomes"/>
        </authorList>
    </citation>
    <scope>NUCLEOTIDE SEQUENCE</scope>
</reference>
<gene>
    <name evidence="1" type="ORF">BN1086_00256</name>
</gene>
<evidence type="ECO:0000313" key="1">
    <source>
        <dbReference type="EMBL" id="CDZ82185.1"/>
    </source>
</evidence>
<dbReference type="AlphaFoldDB" id="A0A078L615"/>
<accession>A0A078L615</accession>